<sequence>MTFRRLSKPQTIWLTGAFLPLAAMVAALNIEPMRFRLPYRYLIQDFDIHREGFIDFATCMRVRLTPEEAETFVSKSFSPSSRAAKPILNMKHTRCDAPFWPERFQTRTLAYEIETTPPPFSYLKGSSGAACEDGYLYFWSNSM</sequence>
<evidence type="ECO:0000256" key="1">
    <source>
        <dbReference type="SAM" id="Phobius"/>
    </source>
</evidence>
<proteinExistence type="predicted"/>
<name>A0A9C9THD0_9HYPH</name>
<dbReference type="Proteomes" id="UP000885680">
    <property type="component" value="Unassembled WGS sequence"/>
</dbReference>
<feature type="transmembrane region" description="Helical" evidence="1">
    <location>
        <begin position="12"/>
        <end position="30"/>
    </location>
</feature>
<comment type="caution">
    <text evidence="2">The sequence shown here is derived from an EMBL/GenBank/DDBJ whole genome shotgun (WGS) entry which is preliminary data.</text>
</comment>
<protein>
    <submittedName>
        <fullName evidence="2">Uncharacterized protein</fullName>
    </submittedName>
</protein>
<evidence type="ECO:0000313" key="2">
    <source>
        <dbReference type="EMBL" id="HEU01099.1"/>
    </source>
</evidence>
<organism evidence="2 3">
    <name type="scientific">Aurantimonas coralicida</name>
    <dbReference type="NCBI Taxonomy" id="182270"/>
    <lineage>
        <taxon>Bacteria</taxon>
        <taxon>Pseudomonadati</taxon>
        <taxon>Pseudomonadota</taxon>
        <taxon>Alphaproteobacteria</taxon>
        <taxon>Hyphomicrobiales</taxon>
        <taxon>Aurantimonadaceae</taxon>
        <taxon>Aurantimonas</taxon>
    </lineage>
</organism>
<dbReference type="AlphaFoldDB" id="A0A9C9THD0"/>
<dbReference type="EMBL" id="DRGN01000178">
    <property type="protein sequence ID" value="HEU01099.1"/>
    <property type="molecule type" value="Genomic_DNA"/>
</dbReference>
<keyword evidence="1" id="KW-0812">Transmembrane</keyword>
<evidence type="ECO:0000313" key="3">
    <source>
        <dbReference type="Proteomes" id="UP000885680"/>
    </source>
</evidence>
<gene>
    <name evidence="2" type="ORF">ENH89_12270</name>
</gene>
<keyword evidence="1" id="KW-1133">Transmembrane helix</keyword>
<accession>A0A9C9THD0</accession>
<keyword evidence="1" id="KW-0472">Membrane</keyword>
<reference evidence="2" key="1">
    <citation type="journal article" date="2020" name="mSystems">
        <title>Genome- and Community-Level Interaction Insights into Carbon Utilization and Element Cycling Functions of Hydrothermarchaeota in Hydrothermal Sediment.</title>
        <authorList>
            <person name="Zhou Z."/>
            <person name="Liu Y."/>
            <person name="Xu W."/>
            <person name="Pan J."/>
            <person name="Luo Z.H."/>
            <person name="Li M."/>
        </authorList>
    </citation>
    <scope>NUCLEOTIDE SEQUENCE</scope>
    <source>
        <strain evidence="2">HyVt-347</strain>
    </source>
</reference>